<dbReference type="Pfam" id="PF13468">
    <property type="entry name" value="Glyoxalase_3"/>
    <property type="match status" value="1"/>
</dbReference>
<organism evidence="2 3">
    <name type="scientific">Roseovarius litorisediminis</name>
    <dbReference type="NCBI Taxonomy" id="1312363"/>
    <lineage>
        <taxon>Bacteria</taxon>
        <taxon>Pseudomonadati</taxon>
        <taxon>Pseudomonadota</taxon>
        <taxon>Alphaproteobacteria</taxon>
        <taxon>Rhodobacterales</taxon>
        <taxon>Roseobacteraceae</taxon>
        <taxon>Roseovarius</taxon>
    </lineage>
</organism>
<feature type="domain" description="Glyoxalase-like" evidence="1">
    <location>
        <begin position="4"/>
        <end position="174"/>
    </location>
</feature>
<evidence type="ECO:0000313" key="2">
    <source>
        <dbReference type="EMBL" id="SLN64433.1"/>
    </source>
</evidence>
<dbReference type="OrthoDB" id="8451710at2"/>
<reference evidence="2 3" key="1">
    <citation type="submission" date="2017-03" db="EMBL/GenBank/DDBJ databases">
        <authorList>
            <person name="Afonso C.L."/>
            <person name="Miller P.J."/>
            <person name="Scott M.A."/>
            <person name="Spackman E."/>
            <person name="Goraichik I."/>
            <person name="Dimitrov K.M."/>
            <person name="Suarez D.L."/>
            <person name="Swayne D.E."/>
        </authorList>
    </citation>
    <scope>NUCLEOTIDE SEQUENCE [LARGE SCALE GENOMIC DNA]</scope>
    <source>
        <strain evidence="2 3">CECT 8287</strain>
    </source>
</reference>
<dbReference type="Proteomes" id="UP000193827">
    <property type="component" value="Unassembled WGS sequence"/>
</dbReference>
<gene>
    <name evidence="2" type="ORF">PEL8287_03548</name>
</gene>
<sequence>MLHLDHIAVAAETLDAGRAMVEGALGVALQPGGQHAHFGTHNMLLGLEDGLYLEVIAIDPGAPKPCYARWFDLDRFQGKPRLSNWICRTDNLDREVAQFPAAGQPVALARGDLRWKMAVPDDGILPYDNHFPALIEWQCTQHPAHLLAPSGCRLERLLIRHPHAGHLQAALAPVLEDPRIVFETGPAALVAEIMTPLGQRVLE</sequence>
<proteinExistence type="predicted"/>
<dbReference type="AlphaFoldDB" id="A0A1Y5TNI2"/>
<dbReference type="EMBL" id="FWFL01000011">
    <property type="protein sequence ID" value="SLN64433.1"/>
    <property type="molecule type" value="Genomic_DNA"/>
</dbReference>
<dbReference type="InterPro" id="IPR029068">
    <property type="entry name" value="Glyas_Bleomycin-R_OHBP_Dase"/>
</dbReference>
<dbReference type="InterPro" id="IPR025870">
    <property type="entry name" value="Glyoxalase-like_dom"/>
</dbReference>
<name>A0A1Y5TNI2_9RHOB</name>
<evidence type="ECO:0000313" key="3">
    <source>
        <dbReference type="Proteomes" id="UP000193827"/>
    </source>
</evidence>
<protein>
    <recommendedName>
        <fullName evidence="1">Glyoxalase-like domain-containing protein</fullName>
    </recommendedName>
</protein>
<keyword evidence="3" id="KW-1185">Reference proteome</keyword>
<dbReference type="Gene3D" id="3.10.180.10">
    <property type="entry name" value="2,3-Dihydroxybiphenyl 1,2-Dioxygenase, domain 1"/>
    <property type="match status" value="1"/>
</dbReference>
<dbReference type="RefSeq" id="WP_085893744.1">
    <property type="nucleotide sequence ID" value="NZ_FWFL01000011.1"/>
</dbReference>
<evidence type="ECO:0000259" key="1">
    <source>
        <dbReference type="Pfam" id="PF13468"/>
    </source>
</evidence>
<accession>A0A1Y5TNI2</accession>